<protein>
    <submittedName>
        <fullName evidence="2">RES family NAD+ phosphorylase</fullName>
    </submittedName>
</protein>
<proteinExistence type="predicted"/>
<sequence length="193" mass="21401">MEEGDLTYVQQPLWRIHRVSGAHPSTWDELREHGPITSMRWDPHPTPRGDHPGIGVSYASADVFTVVAEGFQQQRVVTLSRERALVGWTPTRLLRLLRVSGEWAIRNGASASLHAAPRSTCRAWAREIHQTWPDLDGLDVPSTMTGTAMTVLFSHAATAFPPSPAISSTLDQRVAAALIVPVARRFRWPVTRA</sequence>
<organism evidence="2 3">
    <name type="scientific">Microbacterium lushaniae</name>
    <dbReference type="NCBI Taxonomy" id="2614639"/>
    <lineage>
        <taxon>Bacteria</taxon>
        <taxon>Bacillati</taxon>
        <taxon>Actinomycetota</taxon>
        <taxon>Actinomycetes</taxon>
        <taxon>Micrococcales</taxon>
        <taxon>Microbacteriaceae</taxon>
        <taxon>Microbacterium</taxon>
    </lineage>
</organism>
<feature type="domain" description="RES" evidence="1">
    <location>
        <begin position="12"/>
        <end position="163"/>
    </location>
</feature>
<keyword evidence="3" id="KW-1185">Reference proteome</keyword>
<evidence type="ECO:0000313" key="2">
    <source>
        <dbReference type="EMBL" id="QEW03830.1"/>
    </source>
</evidence>
<evidence type="ECO:0000313" key="3">
    <source>
        <dbReference type="Proteomes" id="UP000325516"/>
    </source>
</evidence>
<dbReference type="InterPro" id="IPR014914">
    <property type="entry name" value="RES_dom"/>
</dbReference>
<dbReference type="Pfam" id="PF08808">
    <property type="entry name" value="RES"/>
    <property type="match status" value="1"/>
</dbReference>
<dbReference type="RefSeq" id="WP_150925427.1">
    <property type="nucleotide sequence ID" value="NZ_CP044232.1"/>
</dbReference>
<dbReference type="Proteomes" id="UP000325516">
    <property type="component" value="Chromosome"/>
</dbReference>
<dbReference type="KEGG" id="mlz:F6J85_12520"/>
<name>A0A5J6L613_9MICO</name>
<reference evidence="3" key="1">
    <citation type="submission" date="2019-09" db="EMBL/GenBank/DDBJ databases">
        <title>Mumia zhuanghuii sp. nov. isolated from the intestinal contents of plateau pika (Ochotona curzoniae) in the Qinghai-Tibet plateau of China.</title>
        <authorList>
            <person name="Tian Z."/>
        </authorList>
    </citation>
    <scope>NUCLEOTIDE SEQUENCE [LARGE SCALE GENOMIC DNA]</scope>
    <source>
        <strain evidence="3">L-031</strain>
    </source>
</reference>
<dbReference type="EMBL" id="CP044232">
    <property type="protein sequence ID" value="QEW03830.1"/>
    <property type="molecule type" value="Genomic_DNA"/>
</dbReference>
<evidence type="ECO:0000259" key="1">
    <source>
        <dbReference type="Pfam" id="PF08808"/>
    </source>
</evidence>
<accession>A0A5J6L613</accession>
<gene>
    <name evidence="2" type="ORF">F6J85_12520</name>
</gene>
<dbReference type="AlphaFoldDB" id="A0A5J6L613"/>